<sequence length="479" mass="48298">MRPLRHRDFRRLWLAGLISDSGDWLLLVALPILVYQLTGSSLQTSFAFLIELAPAVLLGPVAGHLADRWDRRRLLVTVVTVQAAALLPLLFVHDRGDLPILYAVIAVEAAALAVFGPARNALLPTLIPAAELVPANALLGFGQNAGRLVGGPLGGLLLAVSGLPVIVAVDLVTFLAAGLLIAGVAGGAREAADPQTPGGGGLGGRRVWSALGVAALCGTAQGVFVVLFVVWVARELGGGAAETGLLRGVQAIGAITLGLLLAVARRSPAPGTLIAAGAGAFGLLSLAVWNGPLVTTALPVYVALFILVGAPGVVMITGLVSLLQQETPDGARGKVFGVFGAVFEGSSGAGMLAAGLLADRLGVVPLLNGQALLYLTAAATATALLRPAKPHPATATALLRPAKPHPATATPDKPHAANATPTKPNPATATAPPRPAEPLPVASGEAAGVAAARTPAENANWSGPVIQEPALRGDAVHPD</sequence>
<dbReference type="RefSeq" id="WP_344510553.1">
    <property type="nucleotide sequence ID" value="NZ_BAAAQD010000025.1"/>
</dbReference>
<feature type="transmembrane region" description="Helical" evidence="8">
    <location>
        <begin position="73"/>
        <end position="92"/>
    </location>
</feature>
<feature type="region of interest" description="Disordered" evidence="7">
    <location>
        <begin position="400"/>
        <end position="479"/>
    </location>
</feature>
<comment type="caution">
    <text evidence="9">The sequence shown here is derived from an EMBL/GenBank/DDBJ whole genome shotgun (WGS) entry which is preliminary data.</text>
</comment>
<keyword evidence="6 8" id="KW-0472">Membrane</keyword>
<accession>A0ABN2CB19</accession>
<feature type="compositionally biased region" description="Low complexity" evidence="7">
    <location>
        <begin position="416"/>
        <end position="431"/>
    </location>
</feature>
<evidence type="ECO:0000256" key="6">
    <source>
        <dbReference type="ARBA" id="ARBA00023136"/>
    </source>
</evidence>
<protein>
    <submittedName>
        <fullName evidence="9">MFS transporter</fullName>
    </submittedName>
</protein>
<evidence type="ECO:0000256" key="7">
    <source>
        <dbReference type="SAM" id="MobiDB-lite"/>
    </source>
</evidence>
<dbReference type="EMBL" id="BAAAQD010000025">
    <property type="protein sequence ID" value="GAA1555804.1"/>
    <property type="molecule type" value="Genomic_DNA"/>
</dbReference>
<proteinExistence type="predicted"/>
<keyword evidence="2" id="KW-0813">Transport</keyword>
<name>A0ABN2CB19_9ACTN</name>
<keyword evidence="5 8" id="KW-1133">Transmembrane helix</keyword>
<gene>
    <name evidence="9" type="ORF">GCM10009827_090750</name>
</gene>
<feature type="transmembrane region" description="Helical" evidence="8">
    <location>
        <begin position="271"/>
        <end position="289"/>
    </location>
</feature>
<evidence type="ECO:0000256" key="3">
    <source>
        <dbReference type="ARBA" id="ARBA00022475"/>
    </source>
</evidence>
<dbReference type="SUPFAM" id="SSF103473">
    <property type="entry name" value="MFS general substrate transporter"/>
    <property type="match status" value="1"/>
</dbReference>
<dbReference type="InterPro" id="IPR010290">
    <property type="entry name" value="TM_effector"/>
</dbReference>
<reference evidence="9 10" key="1">
    <citation type="journal article" date="2019" name="Int. J. Syst. Evol. Microbiol.">
        <title>The Global Catalogue of Microorganisms (GCM) 10K type strain sequencing project: providing services to taxonomists for standard genome sequencing and annotation.</title>
        <authorList>
            <consortium name="The Broad Institute Genomics Platform"/>
            <consortium name="The Broad Institute Genome Sequencing Center for Infectious Disease"/>
            <person name="Wu L."/>
            <person name="Ma J."/>
        </authorList>
    </citation>
    <scope>NUCLEOTIDE SEQUENCE [LARGE SCALE GENOMIC DNA]</scope>
    <source>
        <strain evidence="9 10">JCM 15933</strain>
    </source>
</reference>
<dbReference type="Gene3D" id="1.20.1250.20">
    <property type="entry name" value="MFS general substrate transporter like domains"/>
    <property type="match status" value="1"/>
</dbReference>
<evidence type="ECO:0000313" key="9">
    <source>
        <dbReference type="EMBL" id="GAA1555804.1"/>
    </source>
</evidence>
<feature type="compositionally biased region" description="Low complexity" evidence="7">
    <location>
        <begin position="439"/>
        <end position="457"/>
    </location>
</feature>
<dbReference type="PANTHER" id="PTHR23513:SF6">
    <property type="entry name" value="MAJOR FACILITATOR SUPERFAMILY ASSOCIATED DOMAIN-CONTAINING PROTEIN"/>
    <property type="match status" value="1"/>
</dbReference>
<dbReference type="Proteomes" id="UP001501470">
    <property type="component" value="Unassembled WGS sequence"/>
</dbReference>
<keyword evidence="3" id="KW-1003">Cell membrane</keyword>
<evidence type="ECO:0000256" key="2">
    <source>
        <dbReference type="ARBA" id="ARBA00022448"/>
    </source>
</evidence>
<evidence type="ECO:0000256" key="1">
    <source>
        <dbReference type="ARBA" id="ARBA00004651"/>
    </source>
</evidence>
<dbReference type="InterPro" id="IPR036259">
    <property type="entry name" value="MFS_trans_sf"/>
</dbReference>
<dbReference type="Pfam" id="PF05977">
    <property type="entry name" value="MFS_3"/>
    <property type="match status" value="1"/>
</dbReference>
<evidence type="ECO:0000256" key="4">
    <source>
        <dbReference type="ARBA" id="ARBA00022692"/>
    </source>
</evidence>
<feature type="transmembrane region" description="Helical" evidence="8">
    <location>
        <begin position="12"/>
        <end position="34"/>
    </location>
</feature>
<organism evidence="9 10">
    <name type="scientific">Dactylosporangium maewongense</name>
    <dbReference type="NCBI Taxonomy" id="634393"/>
    <lineage>
        <taxon>Bacteria</taxon>
        <taxon>Bacillati</taxon>
        <taxon>Actinomycetota</taxon>
        <taxon>Actinomycetes</taxon>
        <taxon>Micromonosporales</taxon>
        <taxon>Micromonosporaceae</taxon>
        <taxon>Dactylosporangium</taxon>
    </lineage>
</organism>
<feature type="transmembrane region" description="Helical" evidence="8">
    <location>
        <begin position="46"/>
        <end position="66"/>
    </location>
</feature>
<evidence type="ECO:0000256" key="5">
    <source>
        <dbReference type="ARBA" id="ARBA00022989"/>
    </source>
</evidence>
<feature type="transmembrane region" description="Helical" evidence="8">
    <location>
        <begin position="335"/>
        <end position="357"/>
    </location>
</feature>
<evidence type="ECO:0000313" key="10">
    <source>
        <dbReference type="Proteomes" id="UP001501470"/>
    </source>
</evidence>
<feature type="transmembrane region" description="Helical" evidence="8">
    <location>
        <begin position="301"/>
        <end position="323"/>
    </location>
</feature>
<comment type="subcellular location">
    <subcellularLocation>
        <location evidence="1">Cell membrane</location>
        <topology evidence="1">Multi-pass membrane protein</topology>
    </subcellularLocation>
</comment>
<feature type="transmembrane region" description="Helical" evidence="8">
    <location>
        <begin position="153"/>
        <end position="186"/>
    </location>
</feature>
<keyword evidence="4 8" id="KW-0812">Transmembrane</keyword>
<dbReference type="CDD" id="cd06173">
    <property type="entry name" value="MFS_MefA_like"/>
    <property type="match status" value="1"/>
</dbReference>
<feature type="transmembrane region" description="Helical" evidence="8">
    <location>
        <begin position="207"/>
        <end position="233"/>
    </location>
</feature>
<evidence type="ECO:0000256" key="8">
    <source>
        <dbReference type="SAM" id="Phobius"/>
    </source>
</evidence>
<feature type="transmembrane region" description="Helical" evidence="8">
    <location>
        <begin position="245"/>
        <end position="264"/>
    </location>
</feature>
<dbReference type="PANTHER" id="PTHR23513">
    <property type="entry name" value="INTEGRAL MEMBRANE EFFLUX PROTEIN-RELATED"/>
    <property type="match status" value="1"/>
</dbReference>
<keyword evidence="10" id="KW-1185">Reference proteome</keyword>